<dbReference type="EMBL" id="HBNS01012360">
    <property type="protein sequence ID" value="CAE4597848.1"/>
    <property type="molecule type" value="Transcribed_RNA"/>
</dbReference>
<name>A0A7S4QYI4_9STRA</name>
<sequence length="275" mass="31271">MVSSTDAAANKAKTDTRIGENFSRDESYLLKTPPLFKGNHHMQKRETVADRSRNIPKLISYNRDDFRDFTSSVPKSVSNDFISGSNEIFKHDEYCSIFQATSILSDVKKVKNVVPEFLPCDNKSTKSILRDLFLKLDHHDGFLQAKRSFIARAHDLYSSSNEVALRGAENSNDIPKFLPCGDIKNIESNRQDLFPEPDHLPDDEFFLLKPSLLRDQSELLKTLPCNQFIGREIPCSDDDDDFILLNPNVNAAKRHKAFPGPSIRPRNHVPFSALY</sequence>
<dbReference type="AlphaFoldDB" id="A0A7S4QYI4"/>
<proteinExistence type="predicted"/>
<evidence type="ECO:0000313" key="1">
    <source>
        <dbReference type="EMBL" id="CAE4597848.1"/>
    </source>
</evidence>
<protein>
    <submittedName>
        <fullName evidence="1">Uncharacterized protein</fullName>
    </submittedName>
</protein>
<organism evidence="1">
    <name type="scientific">Ditylum brightwellii</name>
    <dbReference type="NCBI Taxonomy" id="49249"/>
    <lineage>
        <taxon>Eukaryota</taxon>
        <taxon>Sar</taxon>
        <taxon>Stramenopiles</taxon>
        <taxon>Ochrophyta</taxon>
        <taxon>Bacillariophyta</taxon>
        <taxon>Mediophyceae</taxon>
        <taxon>Lithodesmiophycidae</taxon>
        <taxon>Lithodesmiales</taxon>
        <taxon>Lithodesmiaceae</taxon>
        <taxon>Ditylum</taxon>
    </lineage>
</organism>
<gene>
    <name evidence="1" type="ORF">DBRI00130_LOCUS9975</name>
</gene>
<reference evidence="1" key="1">
    <citation type="submission" date="2021-01" db="EMBL/GenBank/DDBJ databases">
        <authorList>
            <person name="Corre E."/>
            <person name="Pelletier E."/>
            <person name="Niang G."/>
            <person name="Scheremetjew M."/>
            <person name="Finn R."/>
            <person name="Kale V."/>
            <person name="Holt S."/>
            <person name="Cochrane G."/>
            <person name="Meng A."/>
            <person name="Brown T."/>
            <person name="Cohen L."/>
        </authorList>
    </citation>
    <scope>NUCLEOTIDE SEQUENCE</scope>
    <source>
        <strain evidence="1">GSO104</strain>
    </source>
</reference>
<accession>A0A7S4QYI4</accession>